<evidence type="ECO:0000313" key="3">
    <source>
        <dbReference type="Proteomes" id="UP000094056"/>
    </source>
</evidence>
<dbReference type="GO" id="GO:0009307">
    <property type="term" value="P:DNA restriction-modification system"/>
    <property type="evidence" value="ECO:0007669"/>
    <property type="project" value="InterPro"/>
</dbReference>
<name>A0A1E3XBH1_9BACT</name>
<dbReference type="AlphaFoldDB" id="A0A1E3XBH1"/>
<sequence>MNYGIVVRHQLSTNDPNTYYRLHQDYTDLFSKKNIKERNRILNQLKDQLAKYKKRTVRKPLKSKEVVVRINSKETFVLSPGEHNLLEKSVVEIFGHAFLSKQQIVYLGDTAPRKGYQNRTLMRKLNLPIDTAASLPDVILFSELEQHLVIVEVVTSSGPVNSIRLKQLQKFTLGPKKLGYKMSYISSFPSRAIFRKFVEEIAWGSSVWIENEPNNIVHFEGILTKR</sequence>
<dbReference type="GO" id="GO:0009036">
    <property type="term" value="F:type II site-specific deoxyribonuclease activity"/>
    <property type="evidence" value="ECO:0007669"/>
    <property type="project" value="InterPro"/>
</dbReference>
<gene>
    <name evidence="2" type="ORF">SCARUB_01889</name>
</gene>
<comment type="caution">
    <text evidence="2">The sequence shown here is derived from an EMBL/GenBank/DDBJ whole genome shotgun (WGS) entry which is preliminary data.</text>
</comment>
<keyword evidence="2" id="KW-0255">Endonuclease</keyword>
<dbReference type="InterPro" id="IPR041963">
    <property type="entry name" value="BsuBI/PstI_C_sf"/>
</dbReference>
<dbReference type="GO" id="GO:0000287">
    <property type="term" value="F:magnesium ion binding"/>
    <property type="evidence" value="ECO:0007669"/>
    <property type="project" value="InterPro"/>
</dbReference>
<protein>
    <submittedName>
        <fullName evidence="2">Putative endonuclease</fullName>
    </submittedName>
</protein>
<dbReference type="Proteomes" id="UP000094056">
    <property type="component" value="Unassembled WGS sequence"/>
</dbReference>
<keyword evidence="2" id="KW-0378">Hydrolase</keyword>
<accession>A0A1E3XBH1</accession>
<reference evidence="2 3" key="1">
    <citation type="submission" date="2016-07" db="EMBL/GenBank/DDBJ databases">
        <title>Draft genome of Scalindua rubra, obtained from a brine-seawater interface in the Red Sea, sheds light on salt adaptation in anammox bacteria.</title>
        <authorList>
            <person name="Speth D.R."/>
            <person name="Lagkouvardos I."/>
            <person name="Wang Y."/>
            <person name="Qian P.-Y."/>
            <person name="Dutilh B.E."/>
            <person name="Jetten M.S."/>
        </authorList>
    </citation>
    <scope>NUCLEOTIDE SEQUENCE [LARGE SCALE GENOMIC DNA]</scope>
    <source>
        <strain evidence="2">BSI-1</strain>
    </source>
</reference>
<organism evidence="2 3">
    <name type="scientific">Candidatus Scalindua rubra</name>
    <dbReference type="NCBI Taxonomy" id="1872076"/>
    <lineage>
        <taxon>Bacteria</taxon>
        <taxon>Pseudomonadati</taxon>
        <taxon>Planctomycetota</taxon>
        <taxon>Candidatus Brocadiia</taxon>
        <taxon>Candidatus Brocadiales</taxon>
        <taxon>Candidatus Scalinduaceae</taxon>
        <taxon>Candidatus Scalindua</taxon>
    </lineage>
</organism>
<dbReference type="InterPro" id="IPR009528">
    <property type="entry name" value="Restrct_endonuc_II_BsuBI_C"/>
</dbReference>
<proteinExistence type="predicted"/>
<dbReference type="EMBL" id="MAYW01000042">
    <property type="protein sequence ID" value="ODS32950.1"/>
    <property type="molecule type" value="Genomic_DNA"/>
</dbReference>
<dbReference type="Pfam" id="PF06616">
    <property type="entry name" value="BsuBI_PstI_RE"/>
    <property type="match status" value="1"/>
</dbReference>
<evidence type="ECO:0000313" key="2">
    <source>
        <dbReference type="EMBL" id="ODS32950.1"/>
    </source>
</evidence>
<feature type="domain" description="BsuBI/PstI restriction endonuclease" evidence="1">
    <location>
        <begin position="67"/>
        <end position="221"/>
    </location>
</feature>
<dbReference type="Gene3D" id="3.40.1350.80">
    <property type="match status" value="1"/>
</dbReference>
<dbReference type="GO" id="GO:0003677">
    <property type="term" value="F:DNA binding"/>
    <property type="evidence" value="ECO:0007669"/>
    <property type="project" value="InterPro"/>
</dbReference>
<keyword evidence="2" id="KW-0540">Nuclease</keyword>
<evidence type="ECO:0000259" key="1">
    <source>
        <dbReference type="Pfam" id="PF06616"/>
    </source>
</evidence>